<keyword evidence="4 8" id="KW-0418">Kinase</keyword>
<dbReference type="GO" id="GO:0016020">
    <property type="term" value="C:membrane"/>
    <property type="evidence" value="ECO:0007669"/>
    <property type="project" value="TreeGrafter"/>
</dbReference>
<dbReference type="GO" id="GO:0005829">
    <property type="term" value="C:cytosol"/>
    <property type="evidence" value="ECO:0007669"/>
    <property type="project" value="TreeGrafter"/>
</dbReference>
<dbReference type="FunFam" id="1.10.510.10:FF:000571">
    <property type="entry name" value="Maternal embryonic leucine zipper kinase"/>
    <property type="match status" value="1"/>
</dbReference>
<dbReference type="PROSITE" id="PS50011">
    <property type="entry name" value="PROTEIN_KINASE_DOM"/>
    <property type="match status" value="1"/>
</dbReference>
<dbReference type="AlphaFoldDB" id="I7LY19"/>
<sequence length="656" mass="77039">MYENIVQNTTQLLLEKIAQQKDSYSMKYLKMKINDKCIKNQLKKIEKITHQKKDIKNQLIIYIMFDLKKFTLTEGKLLHGNYFIDSELGGGSFGKVYKAYKKDTKEVVAIKQIPKEGLNANPKLQQLYNSEVSLLKILSSENIIKYIDNFNTTDCCYIVTEYCNQGDLGTLLVKHKRFPEQRVISYFKQLLNGFKDLHKHQVIHRDIKPENILINQKTLKIADLGFAKSITGTTQTCLGTYTTMAPEVLEQKPYGLEADVFSLGVMLYKLLYGVYPYRSDTGNLRYVIKERIRQIKYDVSDGIISDVMQDLLKRMICYDRRDRITWDQIYQHPILQMDSFGVSLLLPAGSVILMPNNNQEAIDLYKKFKHLMVTDSDCEIKEMQPGFSVNQEFNVADDKESSNGTNHRSEFEAFKQMDKELERKESIFDCIQDASLKYNHYRQLYVSIFQILKHICKIPKEFRNKIIQFALSKKAYNLTFKMEQALSRDQNIFNIKYFEEFKKDENYKNIRNQMLGNVNDFCVLFQSAKRDVQQVLLSLQQEQQQKSVLIDLLQKELETDQITEKYESLIKAGLCYDYHKLYNQLENSKNFDVQTKCIMLQYYIFARDMINQDKKFGQIEFNFAGYFNSIQQYNLEESNNQFKAIVDELGLQKIKI</sequence>
<feature type="domain" description="Protein kinase" evidence="7">
    <location>
        <begin position="82"/>
        <end position="335"/>
    </location>
</feature>
<reference evidence="9" key="1">
    <citation type="journal article" date="2006" name="PLoS Biol.">
        <title>Macronuclear genome sequence of the ciliate Tetrahymena thermophila, a model eukaryote.</title>
        <authorList>
            <person name="Eisen J.A."/>
            <person name="Coyne R.S."/>
            <person name="Wu M."/>
            <person name="Wu D."/>
            <person name="Thiagarajan M."/>
            <person name="Wortman J.R."/>
            <person name="Badger J.H."/>
            <person name="Ren Q."/>
            <person name="Amedeo P."/>
            <person name="Jones K.M."/>
            <person name="Tallon L.J."/>
            <person name="Delcher A.L."/>
            <person name="Salzberg S.L."/>
            <person name="Silva J.C."/>
            <person name="Haas B.J."/>
            <person name="Majoros W.H."/>
            <person name="Farzad M."/>
            <person name="Carlton J.M."/>
            <person name="Smith R.K. Jr."/>
            <person name="Garg J."/>
            <person name="Pearlman R.E."/>
            <person name="Karrer K.M."/>
            <person name="Sun L."/>
            <person name="Manning G."/>
            <person name="Elde N.C."/>
            <person name="Turkewitz A.P."/>
            <person name="Asai D.J."/>
            <person name="Wilkes D.E."/>
            <person name="Wang Y."/>
            <person name="Cai H."/>
            <person name="Collins K."/>
            <person name="Stewart B.A."/>
            <person name="Lee S.R."/>
            <person name="Wilamowska K."/>
            <person name="Weinberg Z."/>
            <person name="Ruzzo W.L."/>
            <person name="Wloga D."/>
            <person name="Gaertig J."/>
            <person name="Frankel J."/>
            <person name="Tsao C.-C."/>
            <person name="Gorovsky M.A."/>
            <person name="Keeling P.J."/>
            <person name="Waller R.F."/>
            <person name="Patron N.J."/>
            <person name="Cherry J.M."/>
            <person name="Stover N.A."/>
            <person name="Krieger C.J."/>
            <person name="del Toro C."/>
            <person name="Ryder H.F."/>
            <person name="Williamson S.C."/>
            <person name="Barbeau R.A."/>
            <person name="Hamilton E.P."/>
            <person name="Orias E."/>
        </authorList>
    </citation>
    <scope>NUCLEOTIDE SEQUENCE [LARGE SCALE GENOMIC DNA]</scope>
    <source>
        <strain evidence="9">SB210</strain>
    </source>
</reference>
<dbReference type="Proteomes" id="UP000009168">
    <property type="component" value="Unassembled WGS sequence"/>
</dbReference>
<dbReference type="Pfam" id="PF00069">
    <property type="entry name" value="Pkinase"/>
    <property type="match status" value="1"/>
</dbReference>
<dbReference type="GeneID" id="7833637"/>
<evidence type="ECO:0000256" key="2">
    <source>
        <dbReference type="ARBA" id="ARBA00022679"/>
    </source>
</evidence>
<dbReference type="InterPro" id="IPR045269">
    <property type="entry name" value="Atg1-like"/>
</dbReference>
<keyword evidence="9" id="KW-1185">Reference proteome</keyword>
<dbReference type="GO" id="GO:0000407">
    <property type="term" value="C:phagophore assembly site"/>
    <property type="evidence" value="ECO:0007669"/>
    <property type="project" value="TreeGrafter"/>
</dbReference>
<dbReference type="InParanoid" id="I7LY19"/>
<dbReference type="STRING" id="312017.I7LY19"/>
<keyword evidence="2" id="KW-0808">Transferase</keyword>
<evidence type="ECO:0000256" key="1">
    <source>
        <dbReference type="ARBA" id="ARBA00011245"/>
    </source>
</evidence>
<dbReference type="InterPro" id="IPR017441">
    <property type="entry name" value="Protein_kinase_ATP_BS"/>
</dbReference>
<dbReference type="InterPro" id="IPR011009">
    <property type="entry name" value="Kinase-like_dom_sf"/>
</dbReference>
<feature type="binding site" evidence="6">
    <location>
        <position position="111"/>
    </location>
    <ligand>
        <name>ATP</name>
        <dbReference type="ChEBI" id="CHEBI:30616"/>
    </ligand>
</feature>
<evidence type="ECO:0000256" key="6">
    <source>
        <dbReference type="PROSITE-ProRule" id="PRU10141"/>
    </source>
</evidence>
<dbReference type="SMART" id="SM00220">
    <property type="entry name" value="S_TKc"/>
    <property type="match status" value="1"/>
</dbReference>
<dbReference type="KEGG" id="tet:TTHERM_00647300"/>
<evidence type="ECO:0000259" key="7">
    <source>
        <dbReference type="PROSITE" id="PS50011"/>
    </source>
</evidence>
<keyword evidence="3 6" id="KW-0547">Nucleotide-binding</keyword>
<protein>
    <submittedName>
        <fullName evidence="8">Serine/Threonine kinase domain protein</fullName>
    </submittedName>
</protein>
<dbReference type="PROSITE" id="PS00107">
    <property type="entry name" value="PROTEIN_KINASE_ATP"/>
    <property type="match status" value="1"/>
</dbReference>
<evidence type="ECO:0000256" key="3">
    <source>
        <dbReference type="ARBA" id="ARBA00022741"/>
    </source>
</evidence>
<gene>
    <name evidence="8" type="ORF">TTHERM_00647300</name>
</gene>
<dbReference type="OrthoDB" id="4062651at2759"/>
<dbReference type="PANTHER" id="PTHR24348:SF22">
    <property type="entry name" value="NON-SPECIFIC SERINE_THREONINE PROTEIN KINASE"/>
    <property type="match status" value="1"/>
</dbReference>
<proteinExistence type="predicted"/>
<keyword evidence="5 6" id="KW-0067">ATP-binding</keyword>
<dbReference type="EMBL" id="GG662245">
    <property type="protein sequence ID" value="EAS07197.2"/>
    <property type="molecule type" value="Genomic_DNA"/>
</dbReference>
<dbReference type="GO" id="GO:0000045">
    <property type="term" value="P:autophagosome assembly"/>
    <property type="evidence" value="ECO:0007669"/>
    <property type="project" value="TreeGrafter"/>
</dbReference>
<dbReference type="GO" id="GO:0010506">
    <property type="term" value="P:regulation of autophagy"/>
    <property type="evidence" value="ECO:0007669"/>
    <property type="project" value="InterPro"/>
</dbReference>
<evidence type="ECO:0000256" key="4">
    <source>
        <dbReference type="ARBA" id="ARBA00022777"/>
    </source>
</evidence>
<comment type="subunit">
    <text evidence="1">Monomer.</text>
</comment>
<evidence type="ECO:0000313" key="8">
    <source>
        <dbReference type="EMBL" id="EAS07197.2"/>
    </source>
</evidence>
<dbReference type="InterPro" id="IPR008271">
    <property type="entry name" value="Ser/Thr_kinase_AS"/>
</dbReference>
<dbReference type="SUPFAM" id="SSF56112">
    <property type="entry name" value="Protein kinase-like (PK-like)"/>
    <property type="match status" value="1"/>
</dbReference>
<dbReference type="GO" id="GO:0004674">
    <property type="term" value="F:protein serine/threonine kinase activity"/>
    <property type="evidence" value="ECO:0007669"/>
    <property type="project" value="InterPro"/>
</dbReference>
<evidence type="ECO:0000313" key="9">
    <source>
        <dbReference type="Proteomes" id="UP000009168"/>
    </source>
</evidence>
<evidence type="ECO:0000256" key="5">
    <source>
        <dbReference type="ARBA" id="ARBA00022840"/>
    </source>
</evidence>
<accession>I7LY19</accession>
<dbReference type="Gene3D" id="1.10.510.10">
    <property type="entry name" value="Transferase(Phosphotransferase) domain 1"/>
    <property type="match status" value="1"/>
</dbReference>
<dbReference type="InterPro" id="IPR000719">
    <property type="entry name" value="Prot_kinase_dom"/>
</dbReference>
<dbReference type="RefSeq" id="XP_001027439.2">
    <property type="nucleotide sequence ID" value="XM_001027439.2"/>
</dbReference>
<dbReference type="FunFam" id="3.30.200.20:FF:000042">
    <property type="entry name" value="Aurora kinase A"/>
    <property type="match status" value="1"/>
</dbReference>
<dbReference type="PROSITE" id="PS00108">
    <property type="entry name" value="PROTEIN_KINASE_ST"/>
    <property type="match status" value="1"/>
</dbReference>
<organism evidence="8 9">
    <name type="scientific">Tetrahymena thermophila (strain SB210)</name>
    <dbReference type="NCBI Taxonomy" id="312017"/>
    <lineage>
        <taxon>Eukaryota</taxon>
        <taxon>Sar</taxon>
        <taxon>Alveolata</taxon>
        <taxon>Ciliophora</taxon>
        <taxon>Intramacronucleata</taxon>
        <taxon>Oligohymenophorea</taxon>
        <taxon>Hymenostomatida</taxon>
        <taxon>Tetrahymenina</taxon>
        <taxon>Tetrahymenidae</taxon>
        <taxon>Tetrahymena</taxon>
    </lineage>
</organism>
<dbReference type="PANTHER" id="PTHR24348">
    <property type="entry name" value="SERINE/THREONINE-PROTEIN KINASE UNC-51-RELATED"/>
    <property type="match status" value="1"/>
</dbReference>
<name>I7LY19_TETTS</name>
<dbReference type="GO" id="GO:0005524">
    <property type="term" value="F:ATP binding"/>
    <property type="evidence" value="ECO:0007669"/>
    <property type="project" value="UniProtKB-UniRule"/>
</dbReference>
<dbReference type="GO" id="GO:0005776">
    <property type="term" value="C:autophagosome"/>
    <property type="evidence" value="ECO:0007669"/>
    <property type="project" value="TreeGrafter"/>
</dbReference>